<keyword evidence="1" id="KW-0001">2Fe-2S</keyword>
<dbReference type="PROSITE" id="PS51296">
    <property type="entry name" value="RIESKE"/>
    <property type="match status" value="1"/>
</dbReference>
<dbReference type="EMBL" id="JSFK01000005">
    <property type="protein sequence ID" value="KHA73512.1"/>
    <property type="molecule type" value="Genomic_DNA"/>
</dbReference>
<evidence type="ECO:0000256" key="4">
    <source>
        <dbReference type="ARBA" id="ARBA00023004"/>
    </source>
</evidence>
<dbReference type="Gene3D" id="3.90.380.10">
    <property type="entry name" value="Naphthalene 1,2-dioxygenase Alpha Subunit, Chain A, domain 1"/>
    <property type="match status" value="1"/>
</dbReference>
<dbReference type="InterPro" id="IPR036922">
    <property type="entry name" value="Rieske_2Fe-2S_sf"/>
</dbReference>
<protein>
    <submittedName>
        <fullName evidence="7">Aromatic-ring-hydroxylating dioxygenase</fullName>
    </submittedName>
</protein>
<dbReference type="OrthoDB" id="9769355at2"/>
<dbReference type="InterPro" id="IPR044043">
    <property type="entry name" value="VanA_C_cat"/>
</dbReference>
<feature type="domain" description="Rieske" evidence="6">
    <location>
        <begin position="6"/>
        <end position="109"/>
    </location>
</feature>
<evidence type="ECO:0000256" key="1">
    <source>
        <dbReference type="ARBA" id="ARBA00022714"/>
    </source>
</evidence>
<dbReference type="Pfam" id="PF19112">
    <property type="entry name" value="VanA_C"/>
    <property type="match status" value="1"/>
</dbReference>
<dbReference type="PANTHER" id="PTHR21266:SF60">
    <property type="entry name" value="3-KETOSTEROID-9-ALPHA-MONOOXYGENASE, OXYGENASE COMPONENT"/>
    <property type="match status" value="1"/>
</dbReference>
<keyword evidence="2" id="KW-0479">Metal-binding</keyword>
<comment type="caution">
    <text evidence="7">The sequence shown here is derived from an EMBL/GenBank/DDBJ whole genome shotgun (WGS) entry which is preliminary data.</text>
</comment>
<accession>A0A0A6DFN5</accession>
<dbReference type="SUPFAM" id="SSF50022">
    <property type="entry name" value="ISP domain"/>
    <property type="match status" value="1"/>
</dbReference>
<dbReference type="Pfam" id="PF00355">
    <property type="entry name" value="Rieske"/>
    <property type="match status" value="1"/>
</dbReference>
<evidence type="ECO:0000256" key="2">
    <source>
        <dbReference type="ARBA" id="ARBA00022723"/>
    </source>
</evidence>
<evidence type="ECO:0000313" key="7">
    <source>
        <dbReference type="EMBL" id="KHA73512.1"/>
    </source>
</evidence>
<dbReference type="Gene3D" id="2.102.10.10">
    <property type="entry name" value="Rieske [2Fe-2S] iron-sulphur domain"/>
    <property type="match status" value="1"/>
</dbReference>
<dbReference type="GO" id="GO:0051537">
    <property type="term" value="F:2 iron, 2 sulfur cluster binding"/>
    <property type="evidence" value="ECO:0007669"/>
    <property type="project" value="UniProtKB-KW"/>
</dbReference>
<gene>
    <name evidence="7" type="ORF">NZ35_10080</name>
</gene>
<keyword evidence="3" id="KW-0560">Oxidoreductase</keyword>
<evidence type="ECO:0000259" key="6">
    <source>
        <dbReference type="PROSITE" id="PS51296"/>
    </source>
</evidence>
<evidence type="ECO:0000256" key="5">
    <source>
        <dbReference type="ARBA" id="ARBA00023014"/>
    </source>
</evidence>
<organism evidence="7 8">
    <name type="scientific">Pseudomonas chlororaphis</name>
    <dbReference type="NCBI Taxonomy" id="587753"/>
    <lineage>
        <taxon>Bacteria</taxon>
        <taxon>Pseudomonadati</taxon>
        <taxon>Pseudomonadota</taxon>
        <taxon>Gammaproteobacteria</taxon>
        <taxon>Pseudomonadales</taxon>
        <taxon>Pseudomonadaceae</taxon>
        <taxon>Pseudomonas</taxon>
    </lineage>
</organism>
<dbReference type="InterPro" id="IPR017941">
    <property type="entry name" value="Rieske_2Fe-2S"/>
</dbReference>
<keyword evidence="7" id="KW-0223">Dioxygenase</keyword>
<dbReference type="InterPro" id="IPR050584">
    <property type="entry name" value="Cholesterol_7-desaturase"/>
</dbReference>
<reference evidence="7 8" key="1">
    <citation type="submission" date="2014-10" db="EMBL/GenBank/DDBJ databases">
        <title>Draft genome sequence of Pseudomonas chlororaphis EA105.</title>
        <authorList>
            <person name="McCully L.M."/>
            <person name="Bitzer A.S."/>
            <person name="Spence C."/>
            <person name="Bais H."/>
            <person name="Silby M.W."/>
        </authorList>
    </citation>
    <scope>NUCLEOTIDE SEQUENCE [LARGE SCALE GENOMIC DNA]</scope>
    <source>
        <strain evidence="7 8">EA105</strain>
    </source>
</reference>
<name>A0A0A6DFN5_9PSED</name>
<evidence type="ECO:0000313" key="8">
    <source>
        <dbReference type="Proteomes" id="UP000030564"/>
    </source>
</evidence>
<dbReference type="GO" id="GO:0051213">
    <property type="term" value="F:dioxygenase activity"/>
    <property type="evidence" value="ECO:0007669"/>
    <property type="project" value="UniProtKB-KW"/>
</dbReference>
<evidence type="ECO:0000256" key="3">
    <source>
        <dbReference type="ARBA" id="ARBA00023002"/>
    </source>
</evidence>
<sequence>MLTNLWYVVLPSSQLTDGLMPVQLLGQPFVTFRDDAGVAHLLSDICVHRGGSLSAGRKVGNSVQCPYHGWRFGGDGVCTQIPAQPDLRIPAKARVDAYPTLERYGWIWAFLGDLPESERPPLPALDWVDDPAIRVVSGHFDWQASWDRIIENGLDFAHAPFVHGSTFGDPDHPEIESFEVDSDAWSGSAQMLMRRPARKGLLRRKSSTEFVSVVTVPGFHLSGPCTTLELELPNDWRIYIVSAHVPIDANRTRTWWMMGRTFLRSRLLDRRFIASNIRIFDQDHAVLKNVRPERVPDSFQQEVSLKSDALQIAFRRDVQALEQRGWRIDEERLARTFTGRKACAIPSPERRQIRAWAIEPIPLVDVTHESE</sequence>
<dbReference type="SUPFAM" id="SSF55961">
    <property type="entry name" value="Bet v1-like"/>
    <property type="match status" value="1"/>
</dbReference>
<dbReference type="GO" id="GO:0046872">
    <property type="term" value="F:metal ion binding"/>
    <property type="evidence" value="ECO:0007669"/>
    <property type="project" value="UniProtKB-KW"/>
</dbReference>
<dbReference type="AlphaFoldDB" id="A0A0A6DFN5"/>
<dbReference type="PATRIC" id="fig|587753.9.peg.5012"/>
<proteinExistence type="predicted"/>
<dbReference type="PANTHER" id="PTHR21266">
    <property type="entry name" value="IRON-SULFUR DOMAIN CONTAINING PROTEIN"/>
    <property type="match status" value="1"/>
</dbReference>
<keyword evidence="4" id="KW-0408">Iron</keyword>
<keyword evidence="5" id="KW-0411">Iron-sulfur</keyword>
<dbReference type="Proteomes" id="UP000030564">
    <property type="component" value="Unassembled WGS sequence"/>
</dbReference>